<dbReference type="Pfam" id="PF01478">
    <property type="entry name" value="Peptidase_A24"/>
    <property type="match status" value="1"/>
</dbReference>
<dbReference type="OrthoDB" id="3233720at2"/>
<feature type="transmembrane region" description="Helical" evidence="1">
    <location>
        <begin position="104"/>
        <end position="124"/>
    </location>
</feature>
<dbReference type="Proteomes" id="UP000326336">
    <property type="component" value="Unassembled WGS sequence"/>
</dbReference>
<dbReference type="AlphaFoldDB" id="A0A5N5RIA0"/>
<dbReference type="InterPro" id="IPR000045">
    <property type="entry name" value="Prepilin_IV_endopep_pep"/>
</dbReference>
<sequence>MSYLASLPGLLCGLALSAEDVHSRRVPRKWVAVGAMAQLAASLAYAIVFNDLFSLLASVLFALLSALAQAAMAIIRPSALGFGDVTATLVIGLSVGLWGLTVTALWWVIMGLFGVSWIVWWSHCDPQRHGAHAGRVPYVPVIAIAGIIAVAIGPLL</sequence>
<evidence type="ECO:0000259" key="2">
    <source>
        <dbReference type="Pfam" id="PF01478"/>
    </source>
</evidence>
<feature type="domain" description="Prepilin type IV endopeptidase peptidase" evidence="2">
    <location>
        <begin position="11"/>
        <end position="113"/>
    </location>
</feature>
<name>A0A5N5RIA0_9BIFI</name>
<dbReference type="GO" id="GO:0004190">
    <property type="term" value="F:aspartic-type endopeptidase activity"/>
    <property type="evidence" value="ECO:0007669"/>
    <property type="project" value="InterPro"/>
</dbReference>
<evidence type="ECO:0000313" key="4">
    <source>
        <dbReference type="Proteomes" id="UP000326336"/>
    </source>
</evidence>
<dbReference type="Gene3D" id="1.20.120.1220">
    <property type="match status" value="1"/>
</dbReference>
<organism evidence="3 4">
    <name type="scientific">Bifidobacterium jacchi</name>
    <dbReference type="NCBI Taxonomy" id="2490545"/>
    <lineage>
        <taxon>Bacteria</taxon>
        <taxon>Bacillati</taxon>
        <taxon>Actinomycetota</taxon>
        <taxon>Actinomycetes</taxon>
        <taxon>Bifidobacteriales</taxon>
        <taxon>Bifidobacteriaceae</taxon>
        <taxon>Bifidobacterium</taxon>
    </lineage>
</organism>
<accession>A0A5N5RIA0</accession>
<reference evidence="3 4" key="1">
    <citation type="journal article" date="2019" name="Int. J. Syst. Evol. Microbiol.">
        <title>Bifidobacterium jacchi sp. nov., isolated from the faeces of a baby common marmoset (Callithrix jacchus).</title>
        <authorList>
            <person name="Modesto M."/>
            <person name="Watanabe K."/>
            <person name="Arita M."/>
            <person name="Satti M."/>
            <person name="Oki K."/>
            <person name="Sciavilla P."/>
            <person name="Patavino C."/>
            <person name="Camma C."/>
            <person name="Michelini S."/>
            <person name="Sgorbati B."/>
            <person name="Mattarelli P."/>
        </authorList>
    </citation>
    <scope>NUCLEOTIDE SEQUENCE [LARGE SCALE GENOMIC DNA]</scope>
    <source>
        <strain evidence="3 4">MRM 9.3</strain>
    </source>
</reference>
<feature type="transmembrane region" description="Helical" evidence="1">
    <location>
        <begin position="79"/>
        <end position="98"/>
    </location>
</feature>
<feature type="transmembrane region" description="Helical" evidence="1">
    <location>
        <begin position="136"/>
        <end position="155"/>
    </location>
</feature>
<evidence type="ECO:0000256" key="1">
    <source>
        <dbReference type="SAM" id="Phobius"/>
    </source>
</evidence>
<dbReference type="RefSeq" id="WP_151916935.1">
    <property type="nucleotide sequence ID" value="NZ_RQSP01000019.1"/>
</dbReference>
<evidence type="ECO:0000313" key="3">
    <source>
        <dbReference type="EMBL" id="KAB5606839.1"/>
    </source>
</evidence>
<proteinExistence type="predicted"/>
<dbReference type="EMBL" id="RQSP01000019">
    <property type="protein sequence ID" value="KAB5606839.1"/>
    <property type="molecule type" value="Genomic_DNA"/>
</dbReference>
<keyword evidence="1" id="KW-1133">Transmembrane helix</keyword>
<keyword evidence="1" id="KW-0472">Membrane</keyword>
<keyword evidence="1" id="KW-0812">Transmembrane</keyword>
<comment type="caution">
    <text evidence="3">The sequence shown here is derived from an EMBL/GenBank/DDBJ whole genome shotgun (WGS) entry which is preliminary data.</text>
</comment>
<gene>
    <name evidence="3" type="ORF">EHS19_06335</name>
</gene>
<feature type="transmembrane region" description="Helical" evidence="1">
    <location>
        <begin position="42"/>
        <end position="67"/>
    </location>
</feature>
<protein>
    <submittedName>
        <fullName evidence="3">Peptidase A24</fullName>
    </submittedName>
</protein>
<keyword evidence="4" id="KW-1185">Reference proteome</keyword>
<dbReference type="GO" id="GO:0016020">
    <property type="term" value="C:membrane"/>
    <property type="evidence" value="ECO:0007669"/>
    <property type="project" value="InterPro"/>
</dbReference>